<evidence type="ECO:0000313" key="2">
    <source>
        <dbReference type="EMBL" id="KIM35122.1"/>
    </source>
</evidence>
<accession>A0A0C2Y221</accession>
<dbReference type="HOGENOM" id="CLU_008417_0_0_1"/>
<organism evidence="2 3">
    <name type="scientific">Hebeloma cylindrosporum</name>
    <dbReference type="NCBI Taxonomy" id="76867"/>
    <lineage>
        <taxon>Eukaryota</taxon>
        <taxon>Fungi</taxon>
        <taxon>Dikarya</taxon>
        <taxon>Basidiomycota</taxon>
        <taxon>Agaricomycotina</taxon>
        <taxon>Agaricomycetes</taxon>
        <taxon>Agaricomycetidae</taxon>
        <taxon>Agaricales</taxon>
        <taxon>Agaricineae</taxon>
        <taxon>Hymenogastraceae</taxon>
        <taxon>Hebeloma</taxon>
    </lineage>
</organism>
<dbReference type="AlphaFoldDB" id="A0A0C2Y221"/>
<feature type="region of interest" description="Disordered" evidence="1">
    <location>
        <begin position="567"/>
        <end position="615"/>
    </location>
</feature>
<feature type="compositionally biased region" description="Acidic residues" evidence="1">
    <location>
        <begin position="497"/>
        <end position="508"/>
    </location>
</feature>
<reference evidence="2 3" key="1">
    <citation type="submission" date="2014-04" db="EMBL/GenBank/DDBJ databases">
        <authorList>
            <consortium name="DOE Joint Genome Institute"/>
            <person name="Kuo A."/>
            <person name="Gay G."/>
            <person name="Dore J."/>
            <person name="Kohler A."/>
            <person name="Nagy L.G."/>
            <person name="Floudas D."/>
            <person name="Copeland A."/>
            <person name="Barry K.W."/>
            <person name="Cichocki N."/>
            <person name="Veneault-Fourrey C."/>
            <person name="LaButti K."/>
            <person name="Lindquist E.A."/>
            <person name="Lipzen A."/>
            <person name="Lundell T."/>
            <person name="Morin E."/>
            <person name="Murat C."/>
            <person name="Sun H."/>
            <person name="Tunlid A."/>
            <person name="Henrissat B."/>
            <person name="Grigoriev I.V."/>
            <person name="Hibbett D.S."/>
            <person name="Martin F."/>
            <person name="Nordberg H.P."/>
            <person name="Cantor M.N."/>
            <person name="Hua S.X."/>
        </authorList>
    </citation>
    <scope>NUCLEOTIDE SEQUENCE [LARGE SCALE GENOMIC DNA]</scope>
    <source>
        <strain evidence="3">h7</strain>
    </source>
</reference>
<name>A0A0C2Y221_HEBCY</name>
<feature type="compositionally biased region" description="Low complexity" evidence="1">
    <location>
        <begin position="571"/>
        <end position="584"/>
    </location>
</feature>
<evidence type="ECO:0000256" key="1">
    <source>
        <dbReference type="SAM" id="MobiDB-lite"/>
    </source>
</evidence>
<evidence type="ECO:0000313" key="3">
    <source>
        <dbReference type="Proteomes" id="UP000053424"/>
    </source>
</evidence>
<proteinExistence type="predicted"/>
<dbReference type="Proteomes" id="UP000053424">
    <property type="component" value="Unassembled WGS sequence"/>
</dbReference>
<feature type="region of interest" description="Disordered" evidence="1">
    <location>
        <begin position="651"/>
        <end position="697"/>
    </location>
</feature>
<gene>
    <name evidence="2" type="ORF">M413DRAFT_32745</name>
</gene>
<feature type="compositionally biased region" description="Polar residues" evidence="1">
    <location>
        <begin position="515"/>
        <end position="541"/>
    </location>
</feature>
<protein>
    <submittedName>
        <fullName evidence="2">Uncharacterized protein</fullName>
    </submittedName>
</protein>
<dbReference type="EMBL" id="KN831830">
    <property type="protein sequence ID" value="KIM35122.1"/>
    <property type="molecule type" value="Genomic_DNA"/>
</dbReference>
<feature type="compositionally biased region" description="Polar residues" evidence="1">
    <location>
        <begin position="669"/>
        <end position="690"/>
    </location>
</feature>
<feature type="region of interest" description="Disordered" evidence="1">
    <location>
        <begin position="721"/>
        <end position="742"/>
    </location>
</feature>
<sequence>MAKPRSWSDTIALVRESQPLDRHRGFAQLVDGKIFYSPNCNRILSCLPSISDLNDVKHYVSRVQNPFWWNPWLAYLAFIPLDPQYTDSVPFQDLAFIPHRSTRCPGGYMMPSELKCKWASLEKDLSKATGTLLSKFSVQGEPPPLPSTFEYKEVHMIPRHLRDVLARSRDAFNLWIGALAFAIALSQFMDQEAHGAIPAWYHTLRQAGLSEMWVDGLRTSPMVRFDGSTLRVGVLLDILSPQQIQASVDWLCGFNVPVWYPWGRPEAAAALSNPALARLAPLPHQLQNVSLSFFTKEVGETFQVAQPGFDSGSNKRPLEAVDDEARMSKRPRQHNEHDRDPWGGSRAITWHTNESNPWGDGNWPVSSELPSNHTCNSDLQQEQPRPVPRPSLTENVVSYEPFFARRKERNERIMKSENAKEKQRRLNRERVQPKTKTLVFEWEKNDNLYSRVKLSRSQAEDAFDMYRKHKRRYDAFANEWDLCHDFEPLDERQLAEDHDDDDDDDDEFPLPSVPTLRNQTTLSPMDSSPSAGLETQTTTYGAHNVDPSPHPMDQIFTHIPETSAKNSVVDLPSTSPSLSGPPRLDSSVADQGASVPDDAVSGDGQGPSPSTEEAIPMFGAPRAISVMSIPQIDPSGPASRVACDQDVVDISQNEDEPGPPILSGLDYSLGNQGTSDSHTAGQAKGQSQSPDEMEARPSMSAVPTIPQLDPLVPCSGITDHMDVSQDEGSTEVRRAPDSESTDEMEALPSMSVVPTTPQVDPLVPCSDVSQDEGSTQIHRGPDSDFSWPISSSMTALVTAEEISGNEPQDEGLTETRLQASSFSWPVSSSLLALITASEDVSADGIQPIATLETYNTTSILHNVFGFIHPTSASPQPSAASMDGPTRKKLQVSVGLDEDEVEFLQSPLARPALEFLERLSDAKSSPTAESSDLAEGSLQPLRNVQRLRQLRAVGSLYVFDFKTDATLPWMIGVATAAIALYIVRLDSRWNDYEISRHLLHQGIAFHTLLRLRKIPKSPILRTFSPSIRSAGYVFTVQDFDLYVHRRDSLLRSPRGRAALLKGGIVWRLAVGIIGIDECLEGPSIETVVHRRGLIHPTADPDLDLCDDDLSLPELDLICGVYECMTGIPGQTSIKSWFPLHSTWATAACLHFWSDRNHFEFERRTNEILGGGQPLTATQWAQKLKANSHTRRLKSHNEKASKDFIKKVLAAAH</sequence>
<dbReference type="OrthoDB" id="3270336at2759"/>
<keyword evidence="3" id="KW-1185">Reference proteome</keyword>
<feature type="region of interest" description="Disordered" evidence="1">
    <location>
        <begin position="496"/>
        <end position="555"/>
    </location>
</feature>
<feature type="region of interest" description="Disordered" evidence="1">
    <location>
        <begin position="323"/>
        <end position="393"/>
    </location>
</feature>
<feature type="compositionally biased region" description="Polar residues" evidence="1">
    <location>
        <begin position="364"/>
        <end position="383"/>
    </location>
</feature>
<reference evidence="3" key="2">
    <citation type="submission" date="2015-01" db="EMBL/GenBank/DDBJ databases">
        <title>Evolutionary Origins and Diversification of the Mycorrhizal Mutualists.</title>
        <authorList>
            <consortium name="DOE Joint Genome Institute"/>
            <consortium name="Mycorrhizal Genomics Consortium"/>
            <person name="Kohler A."/>
            <person name="Kuo A."/>
            <person name="Nagy L.G."/>
            <person name="Floudas D."/>
            <person name="Copeland A."/>
            <person name="Barry K.W."/>
            <person name="Cichocki N."/>
            <person name="Veneault-Fourrey C."/>
            <person name="LaButti K."/>
            <person name="Lindquist E.A."/>
            <person name="Lipzen A."/>
            <person name="Lundell T."/>
            <person name="Morin E."/>
            <person name="Murat C."/>
            <person name="Riley R."/>
            <person name="Ohm R."/>
            <person name="Sun H."/>
            <person name="Tunlid A."/>
            <person name="Henrissat B."/>
            <person name="Grigoriev I.V."/>
            <person name="Hibbett D.S."/>
            <person name="Martin F."/>
        </authorList>
    </citation>
    <scope>NUCLEOTIDE SEQUENCE [LARGE SCALE GENOMIC DNA]</scope>
    <source>
        <strain evidence="3">h7</strain>
    </source>
</reference>
<feature type="compositionally biased region" description="Basic and acidic residues" evidence="1">
    <location>
        <begin position="323"/>
        <end position="341"/>
    </location>
</feature>